<feature type="domain" description="Death" evidence="2">
    <location>
        <begin position="195"/>
        <end position="264"/>
    </location>
</feature>
<proteinExistence type="predicted"/>
<feature type="compositionally biased region" description="Low complexity" evidence="1">
    <location>
        <begin position="885"/>
        <end position="897"/>
    </location>
</feature>
<keyword evidence="5" id="KW-1185">Reference proteome</keyword>
<feature type="compositionally biased region" description="Basic and acidic residues" evidence="1">
    <location>
        <begin position="296"/>
        <end position="307"/>
    </location>
</feature>
<evidence type="ECO:0008006" key="6">
    <source>
        <dbReference type="Google" id="ProtNLM"/>
    </source>
</evidence>
<feature type="domain" description="Death" evidence="2">
    <location>
        <begin position="413"/>
        <end position="497"/>
    </location>
</feature>
<reference evidence="4" key="1">
    <citation type="submission" date="2022-11" db="UniProtKB">
        <authorList>
            <consortium name="EnsemblMetazoa"/>
        </authorList>
    </citation>
    <scope>IDENTIFICATION</scope>
</reference>
<dbReference type="SMART" id="SM00213">
    <property type="entry name" value="UBQ"/>
    <property type="match status" value="1"/>
</dbReference>
<feature type="compositionally biased region" description="Basic and acidic residues" evidence="1">
    <location>
        <begin position="539"/>
        <end position="549"/>
    </location>
</feature>
<feature type="region of interest" description="Disordered" evidence="1">
    <location>
        <begin position="499"/>
        <end position="902"/>
    </location>
</feature>
<dbReference type="AlphaFoldDB" id="A0A913ZR83"/>
<evidence type="ECO:0000313" key="5">
    <source>
        <dbReference type="Proteomes" id="UP000887568"/>
    </source>
</evidence>
<feature type="compositionally biased region" description="Basic and acidic residues" evidence="1">
    <location>
        <begin position="592"/>
        <end position="609"/>
    </location>
</feature>
<feature type="compositionally biased region" description="Polar residues" evidence="1">
    <location>
        <begin position="769"/>
        <end position="782"/>
    </location>
</feature>
<dbReference type="SMART" id="SM00005">
    <property type="entry name" value="DEATH"/>
    <property type="match status" value="2"/>
</dbReference>
<feature type="domain" description="Ubiquitin-like" evidence="3">
    <location>
        <begin position="319"/>
        <end position="394"/>
    </location>
</feature>
<feature type="region of interest" description="Disordered" evidence="1">
    <location>
        <begin position="64"/>
        <end position="84"/>
    </location>
</feature>
<dbReference type="CDD" id="cd01670">
    <property type="entry name" value="Death"/>
    <property type="match status" value="2"/>
</dbReference>
<protein>
    <recommendedName>
        <fullName evidence="6">Death domain-containing protein</fullName>
    </recommendedName>
</protein>
<dbReference type="SUPFAM" id="SSF54236">
    <property type="entry name" value="Ubiquitin-like"/>
    <property type="match status" value="2"/>
</dbReference>
<dbReference type="PROSITE" id="PS50053">
    <property type="entry name" value="UBIQUITIN_2"/>
    <property type="match status" value="2"/>
</dbReference>
<evidence type="ECO:0000313" key="4">
    <source>
        <dbReference type="EnsemblMetazoa" id="XP_038053601.1"/>
    </source>
</evidence>
<dbReference type="Gene3D" id="1.10.533.10">
    <property type="entry name" value="Death Domain, Fas"/>
    <property type="match status" value="2"/>
</dbReference>
<dbReference type="SUPFAM" id="SSF47986">
    <property type="entry name" value="DEATH domain"/>
    <property type="match status" value="2"/>
</dbReference>
<dbReference type="InterPro" id="IPR000488">
    <property type="entry name" value="Death_dom"/>
</dbReference>
<feature type="compositionally biased region" description="Basic and acidic residues" evidence="1">
    <location>
        <begin position="265"/>
        <end position="289"/>
    </location>
</feature>
<feature type="compositionally biased region" description="Basic and acidic residues" evidence="1">
    <location>
        <begin position="559"/>
        <end position="571"/>
    </location>
</feature>
<feature type="compositionally biased region" description="Basic and acidic residues" evidence="1">
    <location>
        <begin position="848"/>
        <end position="865"/>
    </location>
</feature>
<dbReference type="CDD" id="cd17039">
    <property type="entry name" value="Ubl_ubiquitin_like"/>
    <property type="match status" value="2"/>
</dbReference>
<feature type="compositionally biased region" description="Basic and acidic residues" evidence="1">
    <location>
        <begin position="499"/>
        <end position="532"/>
    </location>
</feature>
<evidence type="ECO:0000259" key="2">
    <source>
        <dbReference type="PROSITE" id="PS50017"/>
    </source>
</evidence>
<feature type="region of interest" description="Disordered" evidence="1">
    <location>
        <begin position="259"/>
        <end position="307"/>
    </location>
</feature>
<feature type="compositionally biased region" description="Polar residues" evidence="1">
    <location>
        <begin position="872"/>
        <end position="884"/>
    </location>
</feature>
<feature type="compositionally biased region" description="Basic and acidic residues" evidence="1">
    <location>
        <begin position="701"/>
        <end position="716"/>
    </location>
</feature>
<feature type="compositionally biased region" description="Basic and acidic residues" evidence="1">
    <location>
        <begin position="616"/>
        <end position="643"/>
    </location>
</feature>
<dbReference type="Pfam" id="PF00531">
    <property type="entry name" value="Death"/>
    <property type="match status" value="2"/>
</dbReference>
<feature type="compositionally biased region" description="Basic and acidic residues" evidence="1">
    <location>
        <begin position="663"/>
        <end position="680"/>
    </location>
</feature>
<evidence type="ECO:0000259" key="3">
    <source>
        <dbReference type="PROSITE" id="PS50053"/>
    </source>
</evidence>
<dbReference type="OrthoDB" id="20872at2759"/>
<dbReference type="GO" id="GO:0007165">
    <property type="term" value="P:signal transduction"/>
    <property type="evidence" value="ECO:0007669"/>
    <property type="project" value="InterPro"/>
</dbReference>
<dbReference type="InterPro" id="IPR011029">
    <property type="entry name" value="DEATH-like_dom_sf"/>
</dbReference>
<dbReference type="InterPro" id="IPR029071">
    <property type="entry name" value="Ubiquitin-like_domsf"/>
</dbReference>
<dbReference type="InterPro" id="IPR000626">
    <property type="entry name" value="Ubiquitin-like_dom"/>
</dbReference>
<feature type="compositionally biased region" description="Basic and acidic residues" evidence="1">
    <location>
        <begin position="811"/>
        <end position="828"/>
    </location>
</feature>
<accession>A0A913ZR83</accession>
<feature type="domain" description="Ubiquitin-like" evidence="3">
    <location>
        <begin position="88"/>
        <end position="167"/>
    </location>
</feature>
<evidence type="ECO:0000256" key="1">
    <source>
        <dbReference type="SAM" id="MobiDB-lite"/>
    </source>
</evidence>
<feature type="compositionally biased region" description="Polar residues" evidence="1">
    <location>
        <begin position="580"/>
        <end position="591"/>
    </location>
</feature>
<dbReference type="Gene3D" id="3.10.20.90">
    <property type="entry name" value="Phosphatidylinositol 3-kinase Catalytic Subunit, Chain A, domain 1"/>
    <property type="match status" value="2"/>
</dbReference>
<dbReference type="RefSeq" id="XP_038053601.1">
    <property type="nucleotide sequence ID" value="XM_038197673.1"/>
</dbReference>
<dbReference type="EnsemblMetazoa" id="XM_038197673.1">
    <property type="protein sequence ID" value="XP_038053601.1"/>
    <property type="gene ID" value="LOC119726056"/>
</dbReference>
<dbReference type="PROSITE" id="PS50017">
    <property type="entry name" value="DEATH_DOMAIN"/>
    <property type="match status" value="2"/>
</dbReference>
<dbReference type="GeneID" id="119726056"/>
<dbReference type="Proteomes" id="UP000887568">
    <property type="component" value="Unplaced"/>
</dbReference>
<name>A0A913ZR83_PATMI</name>
<sequence>MAQKTVQQLDAYIEATAVVYDHSNAKLISRKTKVKPRKKQAFLSVLHYRETSSDDCCAKRRPSKRWIRRQSKQTHESQSNTKDVKQKLQVFVRTPPSHKSKTLYFELHPETSVSSLKEVIQKKISVEARHQHLYIRENVQLCDLLTLEENGVDKDELIYLRLLLDNANDDDVPKDKASIDNEYLRDLSSKIESLWKELAKHLGYEDAEIADIQTTNEGSAEGSRHMLLTWWEKTTDRNEAAQKLRRALEAIGLTDLAKNAPVTSESRDEAAGPEPERRQDAGVDEESKQNEAASTEEEKPKKERVCDQDKPQLISRRYVQVFIRSHCLHRPRIMCLQVDPETSVLLLKVIMSEKIGVLPQQQRLFIRRNFRNFELHNLLTLHDCGIHQDENISLRLCTDGLLGGGPKGKYPVDDQFFRDLASKTESSWEQLAKSLGYGEDEIKQFQKIGQENKERSLQMLLSWWRKQTTCEQGFQSLKDALKSIGHVELALIIPSEEQRRMEQEEVADREKRGASSEGRRPRREETAHRDKLQPQVQLRRAEEQMEKKGTTSSENQRTSQEEVTHRDKHEPSILMRGAKEQSTMKGTTSEGQRPRRDEIAHRGEPKPELHMGGAKEQSKEKGTSSSEDKRQGQQEAANRDKPQPEVQVRGAKEHSRKRGATSSEDKRPEQEKVAHRDEPQPKVQVRGAKEQTRKRGATSSEDQRPEQEKVAHRDEPQPEVQVRGAKEHSRKRGATSSEDQIPEQEEVTHRDKTQPQVQMGVATKKIKQNETTSSEDQRQGQQEAVHRDEPQPEVQVRGAKEHSRKRGATSYEDKRPEQEEVAHRDEPQPKVQVRGAKEQSRSKGASSSEDHRPEQEEVAHRDEPKPPVQVGVTGTESRSDYPQQSGASIGSIGAISGNQNPVIVGSSRVNITYISPLEGPATAPST</sequence>
<organism evidence="4 5">
    <name type="scientific">Patiria miniata</name>
    <name type="common">Bat star</name>
    <name type="synonym">Asterina miniata</name>
    <dbReference type="NCBI Taxonomy" id="46514"/>
    <lineage>
        <taxon>Eukaryota</taxon>
        <taxon>Metazoa</taxon>
        <taxon>Echinodermata</taxon>
        <taxon>Eleutherozoa</taxon>
        <taxon>Asterozoa</taxon>
        <taxon>Asteroidea</taxon>
        <taxon>Valvatacea</taxon>
        <taxon>Valvatida</taxon>
        <taxon>Asterinidae</taxon>
        <taxon>Patiria</taxon>
    </lineage>
</organism>